<dbReference type="GO" id="GO:0006508">
    <property type="term" value="P:proteolysis"/>
    <property type="evidence" value="ECO:0007669"/>
    <property type="project" value="UniProtKB-KW"/>
</dbReference>
<evidence type="ECO:0000256" key="3">
    <source>
        <dbReference type="ARBA" id="ARBA00022801"/>
    </source>
</evidence>
<proteinExistence type="inferred from homology"/>
<feature type="domain" description="DUF7580" evidence="8">
    <location>
        <begin position="52"/>
        <end position="249"/>
    </location>
</feature>
<dbReference type="OrthoDB" id="3797656at2759"/>
<feature type="compositionally biased region" description="Basic residues" evidence="6">
    <location>
        <begin position="640"/>
        <end position="655"/>
    </location>
</feature>
<gene>
    <name evidence="9" type="ORF">BDZ85DRAFT_7780</name>
</gene>
<reference evidence="10" key="1">
    <citation type="journal article" date="2020" name="Stud. Mycol.">
        <title>101 Dothideomycetes genomes: A test case for predicting lifestyles and emergence of pathogens.</title>
        <authorList>
            <person name="Haridas S."/>
            <person name="Albert R."/>
            <person name="Binder M."/>
            <person name="Bloem J."/>
            <person name="LaButti K."/>
            <person name="Salamov A."/>
            <person name="Andreopoulos B."/>
            <person name="Baker S."/>
            <person name="Barry K."/>
            <person name="Bills G."/>
            <person name="Bluhm B."/>
            <person name="Cannon C."/>
            <person name="Castanera R."/>
            <person name="Culley D."/>
            <person name="Daum C."/>
            <person name="Ezra D."/>
            <person name="Gonzalez J."/>
            <person name="Henrissat B."/>
            <person name="Kuo A."/>
            <person name="Liang C."/>
            <person name="Lipzen A."/>
            <person name="Lutzoni F."/>
            <person name="Magnuson J."/>
            <person name="Mondo S."/>
            <person name="Nolan M."/>
            <person name="Ohm R."/>
            <person name="Pangilinan J."/>
            <person name="Park H.-J."/>
            <person name="Ramirez L."/>
            <person name="Alfaro M."/>
            <person name="Sun H."/>
            <person name="Tritt A."/>
            <person name="Yoshinaga Y."/>
            <person name="Zwiers L.-H."/>
            <person name="Turgeon B."/>
            <person name="Goodwin S."/>
            <person name="Spatafora J."/>
            <person name="Crous P."/>
            <person name="Grigoriev I."/>
        </authorList>
    </citation>
    <scope>NUCLEOTIDE SEQUENCE [LARGE SCALE GENOMIC DNA]</scope>
    <source>
        <strain evidence="10">CECT 20119</strain>
    </source>
</reference>
<evidence type="ECO:0000313" key="9">
    <source>
        <dbReference type="EMBL" id="KAF2227800.1"/>
    </source>
</evidence>
<name>A0A6A6GQM8_9PEZI</name>
<dbReference type="Pfam" id="PF24476">
    <property type="entry name" value="DUF7580"/>
    <property type="match status" value="1"/>
</dbReference>
<keyword evidence="4 5" id="KW-0720">Serine protease</keyword>
<evidence type="ECO:0000256" key="6">
    <source>
        <dbReference type="SAM" id="MobiDB-lite"/>
    </source>
</evidence>
<dbReference type="Proteomes" id="UP000799538">
    <property type="component" value="Unassembled WGS sequence"/>
</dbReference>
<keyword evidence="3 5" id="KW-0378">Hydrolase</keyword>
<dbReference type="AlphaFoldDB" id="A0A6A6GQM8"/>
<accession>A0A6A6GQM8</accession>
<feature type="domain" description="Peptidase S8/S53" evidence="7">
    <location>
        <begin position="327"/>
        <end position="549"/>
    </location>
</feature>
<evidence type="ECO:0000256" key="1">
    <source>
        <dbReference type="ARBA" id="ARBA00011073"/>
    </source>
</evidence>
<evidence type="ECO:0000313" key="10">
    <source>
        <dbReference type="Proteomes" id="UP000799538"/>
    </source>
</evidence>
<dbReference type="Pfam" id="PF00082">
    <property type="entry name" value="Peptidase_S8"/>
    <property type="match status" value="1"/>
</dbReference>
<evidence type="ECO:0000256" key="5">
    <source>
        <dbReference type="PROSITE-ProRule" id="PRU01240"/>
    </source>
</evidence>
<dbReference type="PRINTS" id="PR00723">
    <property type="entry name" value="SUBTILISIN"/>
</dbReference>
<keyword evidence="10" id="KW-1185">Reference proteome</keyword>
<dbReference type="PANTHER" id="PTHR43806">
    <property type="entry name" value="PEPTIDASE S8"/>
    <property type="match status" value="1"/>
</dbReference>
<dbReference type="PROSITE" id="PS51892">
    <property type="entry name" value="SUBTILASE"/>
    <property type="match status" value="1"/>
</dbReference>
<sequence>MCDILNSDIGPAVSTLQLDDDARPELVDGVIEGYALHPTDGVPLHQILNDYDMSTKMRLVLAYSLAASFWQYYASSWMTTWWSCDSILFFKHVATGIVSGESDYTLYAHSPYFKADFTEHDIVPEHYDGQVFHRFPYILALGKLLVDLGHQRILVPSDSPPGISFDKLINGDAARCRQVLCNDMAWPHFPVVNKSSILRSKYRAIVKRCFDPCSPLLQDSKADHRDAEPRCKRSALYDEIVQPLWQLLKVSGWAHDVPELDPIPCREALVGIEPIPVGDHRVGATSPLGQRTTSPTGEAWFSLLLHSYGRVFQQTHYRSVTNHRITRIAILDTGLDSSAEFFRNHQRRKHIRGWKDYFDSSKSYIDYHGHGTRIASLVMKSAPSVDVYIARVANDSAGLEQSATNIAEAIRFASEEWKVDVIVMSFGFNSRSSPSCCTEIDRAIQRATFDRDRSILFFAAAGNDGPNQGDMMFPARNEFVIPIHGTNAQGVYLDSINPQMQRDGTAIFGTLAEEVPCSGLVSQGYTVGTGTSYATAIAAGFAASLLEYTGMREGREDLASNKLWSRNRLCVKTTMTNLFKKVSHLPNDRRYNLLPASFFLKDEQVRNSLIIEAIDSALKRRLLSRSDDRITMVFHQSRRVPPRPRARMGHGRRHSLGSTGRYFKQDLPVPEILHTRGRPPRPSLGFRLGCE</sequence>
<feature type="region of interest" description="Disordered" evidence="6">
    <location>
        <begin position="640"/>
        <end position="660"/>
    </location>
</feature>
<protein>
    <submittedName>
        <fullName evidence="9">Peptidase S8/S53 domain-containing protein</fullName>
    </submittedName>
</protein>
<evidence type="ECO:0000259" key="8">
    <source>
        <dbReference type="Pfam" id="PF24476"/>
    </source>
</evidence>
<organism evidence="9 10">
    <name type="scientific">Elsinoe ampelina</name>
    <dbReference type="NCBI Taxonomy" id="302913"/>
    <lineage>
        <taxon>Eukaryota</taxon>
        <taxon>Fungi</taxon>
        <taxon>Dikarya</taxon>
        <taxon>Ascomycota</taxon>
        <taxon>Pezizomycotina</taxon>
        <taxon>Dothideomycetes</taxon>
        <taxon>Dothideomycetidae</taxon>
        <taxon>Myriangiales</taxon>
        <taxon>Elsinoaceae</taxon>
        <taxon>Elsinoe</taxon>
    </lineage>
</organism>
<dbReference type="CDD" id="cd00306">
    <property type="entry name" value="Peptidases_S8_S53"/>
    <property type="match status" value="1"/>
</dbReference>
<dbReference type="InterPro" id="IPR036852">
    <property type="entry name" value="Peptidase_S8/S53_dom_sf"/>
</dbReference>
<evidence type="ECO:0000259" key="7">
    <source>
        <dbReference type="Pfam" id="PF00082"/>
    </source>
</evidence>
<keyword evidence="2 5" id="KW-0645">Protease</keyword>
<feature type="active site" description="Charge relay system" evidence="5">
    <location>
        <position position="370"/>
    </location>
</feature>
<comment type="similarity">
    <text evidence="1 5">Belongs to the peptidase S8 family.</text>
</comment>
<feature type="active site" description="Charge relay system" evidence="5">
    <location>
        <position position="332"/>
    </location>
</feature>
<dbReference type="InterPro" id="IPR056002">
    <property type="entry name" value="DUF7580"/>
</dbReference>
<dbReference type="SUPFAM" id="SSF52743">
    <property type="entry name" value="Subtilisin-like"/>
    <property type="match status" value="1"/>
</dbReference>
<evidence type="ECO:0000256" key="2">
    <source>
        <dbReference type="ARBA" id="ARBA00022670"/>
    </source>
</evidence>
<dbReference type="GO" id="GO:0004252">
    <property type="term" value="F:serine-type endopeptidase activity"/>
    <property type="evidence" value="ECO:0007669"/>
    <property type="project" value="UniProtKB-UniRule"/>
</dbReference>
<feature type="active site" description="Charge relay system" evidence="5">
    <location>
        <position position="532"/>
    </location>
</feature>
<dbReference type="InterPro" id="IPR050131">
    <property type="entry name" value="Peptidase_S8_subtilisin-like"/>
</dbReference>
<feature type="region of interest" description="Disordered" evidence="6">
    <location>
        <begin position="672"/>
        <end position="691"/>
    </location>
</feature>
<evidence type="ECO:0000256" key="4">
    <source>
        <dbReference type="ARBA" id="ARBA00022825"/>
    </source>
</evidence>
<dbReference type="Gene3D" id="3.40.50.200">
    <property type="entry name" value="Peptidase S8/S53 domain"/>
    <property type="match status" value="1"/>
</dbReference>
<dbReference type="EMBL" id="ML992501">
    <property type="protein sequence ID" value="KAF2227800.1"/>
    <property type="molecule type" value="Genomic_DNA"/>
</dbReference>
<dbReference type="PANTHER" id="PTHR43806:SF11">
    <property type="entry name" value="CEREVISIN-RELATED"/>
    <property type="match status" value="1"/>
</dbReference>
<dbReference type="InterPro" id="IPR000209">
    <property type="entry name" value="Peptidase_S8/S53_dom"/>
</dbReference>
<dbReference type="InterPro" id="IPR015500">
    <property type="entry name" value="Peptidase_S8_subtilisin-rel"/>
</dbReference>